<dbReference type="STRING" id="61647.LG71_06320"/>
<evidence type="ECO:0000313" key="1">
    <source>
        <dbReference type="EMBL" id="KMK14724.1"/>
    </source>
</evidence>
<sequence>MAARIKGVNTGVIHRGSEFIALALKVKTENNSTALFFIPALALRDIFISLEYGLHQQTLSAPSAQEASRHMADNIPPLAQEEMVQGDPGQRICAVEPDFSHKGEIGLTLLAEDGKSAALALGTAQIPLFITAISRAIQNAGMHALSLRLSSLLDFLPLYDADFRSDTQLEYDTYTHPAWKLALFDRTLALVYHYTDEQGRERSCGTIVKTRSPSDDERMQAIARRLLAFSPRLKKLEGERCRVSVRALGIKEGEPSLDDCLKALCLLRGETTAAA</sequence>
<gene>
    <name evidence="1" type="ORF">ABW06_07770</name>
</gene>
<dbReference type="RefSeq" id="WP_048278607.1">
    <property type="nucleotide sequence ID" value="NZ_LDZF01000006.1"/>
</dbReference>
<dbReference type="InterPro" id="IPR031810">
    <property type="entry name" value="YjeJ-like"/>
</dbReference>
<protein>
    <submittedName>
        <fullName evidence="1">Uncharacterized protein</fullName>
    </submittedName>
</protein>
<comment type="caution">
    <text evidence="1">The sequence shown here is derived from an EMBL/GenBank/DDBJ whole genome shotgun (WGS) entry which is preliminary data.</text>
</comment>
<name>A0A0J5L8U5_PLUGE</name>
<accession>A0A0J5L8U5</accession>
<dbReference type="Proteomes" id="UP000036196">
    <property type="component" value="Unassembled WGS sequence"/>
</dbReference>
<reference evidence="1 2" key="1">
    <citation type="submission" date="2015-05" db="EMBL/GenBank/DDBJ databases">
        <title>Genome sequences of Pluralibacter gergoviae.</title>
        <authorList>
            <person name="Greninger A.L."/>
            <person name="Miller S."/>
        </authorList>
    </citation>
    <scope>NUCLEOTIDE SEQUENCE [LARGE SCALE GENOMIC DNA]</scope>
    <source>
        <strain evidence="1 2">JS81F13</strain>
    </source>
</reference>
<proteinExistence type="predicted"/>
<dbReference type="AlphaFoldDB" id="A0A0J5L8U5"/>
<keyword evidence="2" id="KW-1185">Reference proteome</keyword>
<dbReference type="Pfam" id="PF15922">
    <property type="entry name" value="YjeJ"/>
    <property type="match status" value="1"/>
</dbReference>
<dbReference type="EMBL" id="LDZF01000006">
    <property type="protein sequence ID" value="KMK14724.1"/>
    <property type="molecule type" value="Genomic_DNA"/>
</dbReference>
<organism evidence="1 2">
    <name type="scientific">Pluralibacter gergoviae</name>
    <name type="common">Enterobacter gergoviae</name>
    <dbReference type="NCBI Taxonomy" id="61647"/>
    <lineage>
        <taxon>Bacteria</taxon>
        <taxon>Pseudomonadati</taxon>
        <taxon>Pseudomonadota</taxon>
        <taxon>Gammaproteobacteria</taxon>
        <taxon>Enterobacterales</taxon>
        <taxon>Enterobacteriaceae</taxon>
        <taxon>Pluralibacter</taxon>
    </lineage>
</organism>
<evidence type="ECO:0000313" key="2">
    <source>
        <dbReference type="Proteomes" id="UP000036196"/>
    </source>
</evidence>
<dbReference type="PATRIC" id="fig|61647.15.peg.4790"/>
<dbReference type="eggNOG" id="ENOG502Z8ET">
    <property type="taxonomic scope" value="Bacteria"/>
</dbReference>